<sequence>MKVGFFHCWLGIYDFEVAPACGGWRSIEMGEIKLMALTALNPDTVFDSLQYGFSQAVAVPAMARRLLLSGQVGVDREENTVAPDLAGQTEQALDNIERVLAAAGGRMDQVAMLRIYIAESARHEQQVIADALRARFPRNPPASSWILVSGLSLPEWLIEIEAEAVLPG</sequence>
<organism evidence="2 3">
    <name type="scientific">Chromobacterium violaceum</name>
    <dbReference type="NCBI Taxonomy" id="536"/>
    <lineage>
        <taxon>Bacteria</taxon>
        <taxon>Pseudomonadati</taxon>
        <taxon>Pseudomonadota</taxon>
        <taxon>Betaproteobacteria</taxon>
        <taxon>Neisseriales</taxon>
        <taxon>Chromobacteriaceae</taxon>
        <taxon>Chromobacterium</taxon>
    </lineage>
</organism>
<dbReference type="InterPro" id="IPR035959">
    <property type="entry name" value="RutC-like_sf"/>
</dbReference>
<dbReference type="InterPro" id="IPR006175">
    <property type="entry name" value="YjgF/YER057c/UK114"/>
</dbReference>
<evidence type="ECO:0000313" key="3">
    <source>
        <dbReference type="Proteomes" id="UP000254029"/>
    </source>
</evidence>
<dbReference type="CDD" id="cd00448">
    <property type="entry name" value="YjgF_YER057c_UK114_family"/>
    <property type="match status" value="1"/>
</dbReference>
<dbReference type="GO" id="GO:0005829">
    <property type="term" value="C:cytosol"/>
    <property type="evidence" value="ECO:0007669"/>
    <property type="project" value="TreeGrafter"/>
</dbReference>
<evidence type="ECO:0000256" key="1">
    <source>
        <dbReference type="ARBA" id="ARBA00010552"/>
    </source>
</evidence>
<proteinExistence type="inferred from homology"/>
<protein>
    <submittedName>
        <fullName evidence="2">RutC family protein yjgH</fullName>
    </submittedName>
</protein>
<comment type="caution">
    <text evidence="2">The sequence shown here is derived from an EMBL/GenBank/DDBJ whole genome shotgun (WGS) entry which is preliminary data.</text>
</comment>
<accession>A0AAX2MEX3</accession>
<evidence type="ECO:0000313" key="2">
    <source>
        <dbReference type="EMBL" id="SUX35109.1"/>
    </source>
</evidence>
<dbReference type="PANTHER" id="PTHR11803:SF58">
    <property type="entry name" value="PROTEIN HMF1-RELATED"/>
    <property type="match status" value="1"/>
</dbReference>
<dbReference type="PANTHER" id="PTHR11803">
    <property type="entry name" value="2-IMINOBUTANOATE/2-IMINOPROPANOATE DEAMINASE RIDA"/>
    <property type="match status" value="1"/>
</dbReference>
<dbReference type="RefSeq" id="WP_207552533.1">
    <property type="nucleotide sequence ID" value="NZ_JAGKRF010000121.1"/>
</dbReference>
<dbReference type="Pfam" id="PF01042">
    <property type="entry name" value="Ribonuc_L-PSP"/>
    <property type="match status" value="1"/>
</dbReference>
<dbReference type="Proteomes" id="UP000254029">
    <property type="component" value="Unassembled WGS sequence"/>
</dbReference>
<dbReference type="SUPFAM" id="SSF55298">
    <property type="entry name" value="YjgF-like"/>
    <property type="match status" value="1"/>
</dbReference>
<name>A0AAX2MEX3_CHRVL</name>
<reference evidence="2 3" key="1">
    <citation type="submission" date="2018-06" db="EMBL/GenBank/DDBJ databases">
        <authorList>
            <consortium name="Pathogen Informatics"/>
            <person name="Doyle S."/>
        </authorList>
    </citation>
    <scope>NUCLEOTIDE SEQUENCE [LARGE SCALE GENOMIC DNA]</scope>
    <source>
        <strain evidence="2 3">NCTC8684</strain>
    </source>
</reference>
<dbReference type="EMBL" id="UIGR01000001">
    <property type="protein sequence ID" value="SUX35109.1"/>
    <property type="molecule type" value="Genomic_DNA"/>
</dbReference>
<gene>
    <name evidence="2" type="primary">yjgH_2</name>
    <name evidence="2" type="ORF">NCTC8684_03973</name>
</gene>
<dbReference type="Gene3D" id="3.30.1330.40">
    <property type="entry name" value="RutC-like"/>
    <property type="match status" value="1"/>
</dbReference>
<comment type="similarity">
    <text evidence="1">Belongs to the RutC family.</text>
</comment>
<dbReference type="AlphaFoldDB" id="A0AAX2MEX3"/>
<dbReference type="GO" id="GO:0019239">
    <property type="term" value="F:deaminase activity"/>
    <property type="evidence" value="ECO:0007669"/>
    <property type="project" value="TreeGrafter"/>
</dbReference>